<dbReference type="PANTHER" id="PTHR30007">
    <property type="entry name" value="PHP DOMAIN PROTEIN"/>
    <property type="match status" value="1"/>
</dbReference>
<proteinExistence type="predicted"/>
<protein>
    <submittedName>
        <fullName evidence="4">IS5 family transposase</fullName>
    </submittedName>
</protein>
<dbReference type="PANTHER" id="PTHR30007:SF1">
    <property type="entry name" value="BLR1914 PROTEIN"/>
    <property type="match status" value="1"/>
</dbReference>
<feature type="domain" description="Transposase IS4-like" evidence="2">
    <location>
        <begin position="103"/>
        <end position="288"/>
    </location>
</feature>
<dbReference type="Pfam" id="PF01609">
    <property type="entry name" value="DDE_Tnp_1"/>
    <property type="match status" value="1"/>
</dbReference>
<dbReference type="NCBIfam" id="NF033580">
    <property type="entry name" value="transpos_IS5_3"/>
    <property type="match status" value="1"/>
</dbReference>
<gene>
    <name evidence="4" type="ORF">IGS73_08150</name>
</gene>
<name>A0A7L9J4W3_9MICO</name>
<organism evidence="4 5">
    <name type="scientific">Janibacter indicus</name>
    <dbReference type="NCBI Taxonomy" id="857417"/>
    <lineage>
        <taxon>Bacteria</taxon>
        <taxon>Bacillati</taxon>
        <taxon>Actinomycetota</taxon>
        <taxon>Actinomycetes</taxon>
        <taxon>Micrococcales</taxon>
        <taxon>Intrasporangiaceae</taxon>
        <taxon>Janibacter</taxon>
    </lineage>
</organism>
<dbReference type="Pfam" id="PF13340">
    <property type="entry name" value="DUF4096"/>
    <property type="match status" value="1"/>
</dbReference>
<dbReference type="GO" id="GO:0004803">
    <property type="term" value="F:transposase activity"/>
    <property type="evidence" value="ECO:0007669"/>
    <property type="project" value="InterPro"/>
</dbReference>
<evidence type="ECO:0000256" key="1">
    <source>
        <dbReference type="SAM" id="MobiDB-lite"/>
    </source>
</evidence>
<dbReference type="InterPro" id="IPR025161">
    <property type="entry name" value="IS402-like_dom"/>
</dbReference>
<feature type="domain" description="Insertion element IS402-like" evidence="3">
    <location>
        <begin position="12"/>
        <end position="85"/>
    </location>
</feature>
<reference evidence="4 5" key="1">
    <citation type="submission" date="2020-10" db="EMBL/GenBank/DDBJ databases">
        <title>Janibacter indicus TT2 genome sequence.</title>
        <authorList>
            <person name="Lee K."/>
            <person name="Ganzorig M."/>
        </authorList>
    </citation>
    <scope>NUCLEOTIDE SEQUENCE [LARGE SCALE GENOMIC DNA]</scope>
    <source>
        <strain evidence="4 5">TT2</strain>
    </source>
</reference>
<evidence type="ECO:0000313" key="4">
    <source>
        <dbReference type="EMBL" id="QOK24292.1"/>
    </source>
</evidence>
<dbReference type="GO" id="GO:0006313">
    <property type="term" value="P:DNA transposition"/>
    <property type="evidence" value="ECO:0007669"/>
    <property type="project" value="InterPro"/>
</dbReference>
<dbReference type="AlphaFoldDB" id="A0A7L9J4W3"/>
<dbReference type="Proteomes" id="UP000593998">
    <property type="component" value="Chromosome"/>
</dbReference>
<evidence type="ECO:0000259" key="3">
    <source>
        <dbReference type="Pfam" id="PF13340"/>
    </source>
</evidence>
<evidence type="ECO:0000313" key="5">
    <source>
        <dbReference type="Proteomes" id="UP000593998"/>
    </source>
</evidence>
<dbReference type="EMBL" id="CP062789">
    <property type="protein sequence ID" value="QOK24292.1"/>
    <property type="molecule type" value="Genomic_DNA"/>
</dbReference>
<feature type="region of interest" description="Disordered" evidence="1">
    <location>
        <begin position="237"/>
        <end position="257"/>
    </location>
</feature>
<sequence length="310" mass="34037">MASVVDSRSRRLSDVQWALIAPLLPSNVGRRGHPFGDDRRVVDGMIYRFRTATPWRDLPREAFGPWQTVWKRHRRYAGDGTWDRVLQALLAQADAAGLIDWDVSVDATIARAHQHATNTTRPDQDTGAVSNHKKLPLHEVEPPGHGIGRSRGGLTTKIHHAVDGHGLPLAIVVTGGQRNDGAMLEQVLADIRVPGVGGGRPRARPDAVLADKAYASGVNRRMLRARKIRAVIPEKSDQIAARKRKGSKGGRPPAFDADAYKDRNVVERSFALIKQWRGIATRYDKLAITYRAGAVLHACLAWAALLGDTP</sequence>
<dbReference type="InterPro" id="IPR002559">
    <property type="entry name" value="Transposase_11"/>
</dbReference>
<evidence type="ECO:0000259" key="2">
    <source>
        <dbReference type="Pfam" id="PF01609"/>
    </source>
</evidence>
<dbReference type="GO" id="GO:0003677">
    <property type="term" value="F:DNA binding"/>
    <property type="evidence" value="ECO:0007669"/>
    <property type="project" value="InterPro"/>
</dbReference>
<accession>A0A7L9J4W3</accession>